<dbReference type="Proteomes" id="UP000053660">
    <property type="component" value="Unassembled WGS sequence"/>
</dbReference>
<evidence type="ECO:0000313" key="2">
    <source>
        <dbReference type="Proteomes" id="UP000053660"/>
    </source>
</evidence>
<organism evidence="1 2">
    <name type="scientific">Oesophagostomum dentatum</name>
    <name type="common">Nodular worm</name>
    <dbReference type="NCBI Taxonomy" id="61180"/>
    <lineage>
        <taxon>Eukaryota</taxon>
        <taxon>Metazoa</taxon>
        <taxon>Ecdysozoa</taxon>
        <taxon>Nematoda</taxon>
        <taxon>Chromadorea</taxon>
        <taxon>Rhabditida</taxon>
        <taxon>Rhabditina</taxon>
        <taxon>Rhabditomorpha</taxon>
        <taxon>Strongyloidea</taxon>
        <taxon>Strongylidae</taxon>
        <taxon>Oesophagostomum</taxon>
    </lineage>
</organism>
<reference evidence="1 2" key="1">
    <citation type="submission" date="2014-03" db="EMBL/GenBank/DDBJ databases">
        <title>Draft genome of the hookworm Oesophagostomum dentatum.</title>
        <authorList>
            <person name="Mitreva M."/>
        </authorList>
    </citation>
    <scope>NUCLEOTIDE SEQUENCE [LARGE SCALE GENOMIC DNA]</scope>
    <source>
        <strain evidence="1 2">OD-Hann</strain>
    </source>
</reference>
<dbReference type="AlphaFoldDB" id="A0A0B1TDD7"/>
<gene>
    <name evidence="1" type="ORF">OESDEN_06233</name>
</gene>
<accession>A0A0B1TDD7</accession>
<proteinExistence type="predicted"/>
<sequence length="40" mass="4624">MSCDGSRKTTGLVRWFKLVLLLKNYEVLAKTKRIPYAHDA</sequence>
<keyword evidence="2" id="KW-1185">Reference proteome</keyword>
<dbReference type="EMBL" id="KN550571">
    <property type="protein sequence ID" value="KHJ93847.1"/>
    <property type="molecule type" value="Genomic_DNA"/>
</dbReference>
<name>A0A0B1TDD7_OESDE</name>
<protein>
    <submittedName>
        <fullName evidence="1">Uncharacterized protein</fullName>
    </submittedName>
</protein>
<evidence type="ECO:0000313" key="1">
    <source>
        <dbReference type="EMBL" id="KHJ93847.1"/>
    </source>
</evidence>